<keyword evidence="2" id="KW-1185">Reference proteome</keyword>
<reference evidence="1 2" key="1">
    <citation type="submission" date="2011-02" db="EMBL/GenBank/DDBJ databases">
        <title>The Genome Sequence of Sphaeroforma arctica JP610.</title>
        <authorList>
            <consortium name="The Broad Institute Genome Sequencing Platform"/>
            <person name="Russ C."/>
            <person name="Cuomo C."/>
            <person name="Young S.K."/>
            <person name="Zeng Q."/>
            <person name="Gargeya S."/>
            <person name="Alvarado L."/>
            <person name="Berlin A."/>
            <person name="Chapman S.B."/>
            <person name="Chen Z."/>
            <person name="Freedman E."/>
            <person name="Gellesch M."/>
            <person name="Goldberg J."/>
            <person name="Griggs A."/>
            <person name="Gujja S."/>
            <person name="Heilman E."/>
            <person name="Heiman D."/>
            <person name="Howarth C."/>
            <person name="Mehta T."/>
            <person name="Neiman D."/>
            <person name="Pearson M."/>
            <person name="Roberts A."/>
            <person name="Saif S."/>
            <person name="Shea T."/>
            <person name="Shenoy N."/>
            <person name="Sisk P."/>
            <person name="Stolte C."/>
            <person name="Sykes S."/>
            <person name="White J."/>
            <person name="Yandava C."/>
            <person name="Burger G."/>
            <person name="Gray M.W."/>
            <person name="Holland P.W.H."/>
            <person name="King N."/>
            <person name="Lang F.B.F."/>
            <person name="Roger A.J."/>
            <person name="Ruiz-Trillo I."/>
            <person name="Haas B."/>
            <person name="Nusbaum C."/>
            <person name="Birren B."/>
        </authorList>
    </citation>
    <scope>NUCLEOTIDE SEQUENCE [LARGE SCALE GENOMIC DNA]</scope>
    <source>
        <strain evidence="1 2">JP610</strain>
    </source>
</reference>
<organism evidence="1 2">
    <name type="scientific">Sphaeroforma arctica JP610</name>
    <dbReference type="NCBI Taxonomy" id="667725"/>
    <lineage>
        <taxon>Eukaryota</taxon>
        <taxon>Ichthyosporea</taxon>
        <taxon>Ichthyophonida</taxon>
        <taxon>Sphaeroforma</taxon>
    </lineage>
</organism>
<evidence type="ECO:0000313" key="1">
    <source>
        <dbReference type="EMBL" id="KNC83024.1"/>
    </source>
</evidence>
<dbReference type="EMBL" id="KQ241870">
    <property type="protein sequence ID" value="KNC83024.1"/>
    <property type="molecule type" value="Genomic_DNA"/>
</dbReference>
<dbReference type="Proteomes" id="UP000054560">
    <property type="component" value="Unassembled WGS sequence"/>
</dbReference>
<name>A0A0L0G2G3_9EUKA</name>
<dbReference type="RefSeq" id="XP_014156926.1">
    <property type="nucleotide sequence ID" value="XM_014301451.1"/>
</dbReference>
<protein>
    <submittedName>
        <fullName evidence="1">Uncharacterized protein</fullName>
    </submittedName>
</protein>
<accession>A0A0L0G2G3</accession>
<dbReference type="AlphaFoldDB" id="A0A0L0G2G3"/>
<evidence type="ECO:0000313" key="2">
    <source>
        <dbReference type="Proteomes" id="UP000054560"/>
    </source>
</evidence>
<sequence>MDPILLRRHLGNTSSFVASVLQKLGANSTCKLSKKTVFTDSLEKQQASATLSEESEGANGQGSERTTNFCGGLTPETVLAAIHICKAIGSQINYQLNLLGFDYVIIGNACNDRIELHFGVARQANGGEPNLDVTEMCEHERKRTVNKAYITSSDESGGACNWKQVRDIFDVELDDYVDDTVNSLTQNARAVDYNKRDTVGNRRDLLLTDIRQNNDIRYLAAEGGAAALQEEFDSINGDNRV</sequence>
<gene>
    <name evidence="1" type="ORF">SARC_04695</name>
</gene>
<dbReference type="GeneID" id="25905199"/>
<proteinExistence type="predicted"/>